<feature type="compositionally biased region" description="Polar residues" evidence="1">
    <location>
        <begin position="105"/>
        <end position="115"/>
    </location>
</feature>
<dbReference type="AlphaFoldDB" id="A0A5B7E0V5"/>
<feature type="compositionally biased region" description="Basic and acidic residues" evidence="1">
    <location>
        <begin position="24"/>
        <end position="36"/>
    </location>
</feature>
<organism evidence="2 3">
    <name type="scientific">Portunus trituberculatus</name>
    <name type="common">Swimming crab</name>
    <name type="synonym">Neptunus trituberculatus</name>
    <dbReference type="NCBI Taxonomy" id="210409"/>
    <lineage>
        <taxon>Eukaryota</taxon>
        <taxon>Metazoa</taxon>
        <taxon>Ecdysozoa</taxon>
        <taxon>Arthropoda</taxon>
        <taxon>Crustacea</taxon>
        <taxon>Multicrustacea</taxon>
        <taxon>Malacostraca</taxon>
        <taxon>Eumalacostraca</taxon>
        <taxon>Eucarida</taxon>
        <taxon>Decapoda</taxon>
        <taxon>Pleocyemata</taxon>
        <taxon>Brachyura</taxon>
        <taxon>Eubrachyura</taxon>
        <taxon>Portunoidea</taxon>
        <taxon>Portunidae</taxon>
        <taxon>Portuninae</taxon>
        <taxon>Portunus</taxon>
    </lineage>
</organism>
<dbReference type="OrthoDB" id="10260897at2759"/>
<comment type="caution">
    <text evidence="2">The sequence shown here is derived from an EMBL/GenBank/DDBJ whole genome shotgun (WGS) entry which is preliminary data.</text>
</comment>
<feature type="compositionally biased region" description="Acidic residues" evidence="1">
    <location>
        <begin position="131"/>
        <end position="146"/>
    </location>
</feature>
<evidence type="ECO:0000256" key="1">
    <source>
        <dbReference type="SAM" id="MobiDB-lite"/>
    </source>
</evidence>
<evidence type="ECO:0000313" key="3">
    <source>
        <dbReference type="Proteomes" id="UP000324222"/>
    </source>
</evidence>
<accession>A0A5B7E0V5</accession>
<keyword evidence="3" id="KW-1185">Reference proteome</keyword>
<protein>
    <submittedName>
        <fullName evidence="2">Uncharacterized protein</fullName>
    </submittedName>
</protein>
<reference evidence="2 3" key="1">
    <citation type="submission" date="2019-05" db="EMBL/GenBank/DDBJ databases">
        <title>Another draft genome of Portunus trituberculatus and its Hox gene families provides insights of decapod evolution.</title>
        <authorList>
            <person name="Jeong J.-H."/>
            <person name="Song I."/>
            <person name="Kim S."/>
            <person name="Choi T."/>
            <person name="Kim D."/>
            <person name="Ryu S."/>
            <person name="Kim W."/>
        </authorList>
    </citation>
    <scope>NUCLEOTIDE SEQUENCE [LARGE SCALE GENOMIC DNA]</scope>
    <source>
        <tissue evidence="2">Muscle</tissue>
    </source>
</reference>
<feature type="region of interest" description="Disordered" evidence="1">
    <location>
        <begin position="105"/>
        <end position="150"/>
    </location>
</feature>
<dbReference type="EMBL" id="VSRR010001776">
    <property type="protein sequence ID" value="MPC27622.1"/>
    <property type="molecule type" value="Genomic_DNA"/>
</dbReference>
<name>A0A5B7E0V5_PORTR</name>
<dbReference type="Proteomes" id="UP000324222">
    <property type="component" value="Unassembled WGS sequence"/>
</dbReference>
<feature type="compositionally biased region" description="Polar residues" evidence="1">
    <location>
        <begin position="58"/>
        <end position="76"/>
    </location>
</feature>
<feature type="region of interest" description="Disordered" evidence="1">
    <location>
        <begin position="19"/>
        <end position="93"/>
    </location>
</feature>
<gene>
    <name evidence="2" type="ORF">E2C01_020795</name>
</gene>
<proteinExistence type="predicted"/>
<feature type="compositionally biased region" description="Basic and acidic residues" evidence="1">
    <location>
        <begin position="116"/>
        <end position="130"/>
    </location>
</feature>
<sequence>MMIKQTTLDQFFQKNIVEEELEEKGDSTSHVQEDTNKNSSASDSEDYDLDADLKEVQKSQTGQDSQIESLLTNRTEPSALHKTPLLKNNSSSSVTAKLQGLLEKINTSTSQQVKSNDTHDMCDEKELSEDKPDEEDNDEDNTDSDEDVKMQYRKMMLKQASSDFYKSQSTVAFLRKFIYTDGKY</sequence>
<evidence type="ECO:0000313" key="2">
    <source>
        <dbReference type="EMBL" id="MPC27622.1"/>
    </source>
</evidence>